<dbReference type="Proteomes" id="UP000517753">
    <property type="component" value="Unassembled WGS sequence"/>
</dbReference>
<organism evidence="2 3">
    <name type="scientific">Sphingomonas melonis</name>
    <dbReference type="NCBI Taxonomy" id="152682"/>
    <lineage>
        <taxon>Bacteria</taxon>
        <taxon>Pseudomonadati</taxon>
        <taxon>Pseudomonadota</taxon>
        <taxon>Alphaproteobacteria</taxon>
        <taxon>Sphingomonadales</taxon>
        <taxon>Sphingomonadaceae</taxon>
        <taxon>Sphingomonas</taxon>
    </lineage>
</organism>
<feature type="transmembrane region" description="Helical" evidence="1">
    <location>
        <begin position="24"/>
        <end position="43"/>
    </location>
</feature>
<keyword evidence="1" id="KW-0472">Membrane</keyword>
<evidence type="ECO:0000256" key="1">
    <source>
        <dbReference type="SAM" id="Phobius"/>
    </source>
</evidence>
<keyword evidence="1" id="KW-1133">Transmembrane helix</keyword>
<dbReference type="RefSeq" id="WP_179507299.1">
    <property type="nucleotide sequence ID" value="NZ_JACCBY010000001.1"/>
</dbReference>
<evidence type="ECO:0000313" key="3">
    <source>
        <dbReference type="Proteomes" id="UP000517753"/>
    </source>
</evidence>
<sequence>MTAAGALAQAAVKTASGESINTGIWTLVALCVTTIGGIVLAIIKQWGPWKKNESDGRAADFERLRDEIAVLKVDHKAASDAQNNRIEKLEGLVETARRDATAASEHATRSDAKLQTALTACEVLLGLVEREMPEAKEIGLVKRLLAQAASDDLGIGSGMRKIASIRGTGE</sequence>
<name>A0A7Y9FK43_9SPHN</name>
<accession>A0A7Y9FK43</accession>
<gene>
    <name evidence="2" type="ORF">HD841_000509</name>
</gene>
<proteinExistence type="predicted"/>
<dbReference type="EMBL" id="JACCBY010000001">
    <property type="protein sequence ID" value="NYD88740.1"/>
    <property type="molecule type" value="Genomic_DNA"/>
</dbReference>
<protein>
    <submittedName>
        <fullName evidence="2">Uncharacterized protein</fullName>
    </submittedName>
</protein>
<evidence type="ECO:0000313" key="2">
    <source>
        <dbReference type="EMBL" id="NYD88740.1"/>
    </source>
</evidence>
<dbReference type="AlphaFoldDB" id="A0A7Y9FK43"/>
<keyword evidence="3" id="KW-1185">Reference proteome</keyword>
<keyword evidence="1" id="KW-0812">Transmembrane</keyword>
<comment type="caution">
    <text evidence="2">The sequence shown here is derived from an EMBL/GenBank/DDBJ whole genome shotgun (WGS) entry which is preliminary data.</text>
</comment>
<reference evidence="2 3" key="1">
    <citation type="submission" date="2020-08" db="EMBL/GenBank/DDBJ databases">
        <title>The Agave Microbiome: Exploring the role of microbial communities in plant adaptations to desert environments.</title>
        <authorList>
            <person name="Partida-Martinez L.P."/>
        </authorList>
    </citation>
    <scope>NUCLEOTIDE SEQUENCE [LARGE SCALE GENOMIC DNA]</scope>
    <source>
        <strain evidence="2 3">AS2.3</strain>
    </source>
</reference>